<gene>
    <name evidence="3" type="ORF">ACFPZI_30460</name>
</gene>
<dbReference type="Gene3D" id="3.30.559.30">
    <property type="entry name" value="Nonribosomal peptide synthetase, condensation domain"/>
    <property type="match status" value="1"/>
</dbReference>
<feature type="non-terminal residue" evidence="3">
    <location>
        <position position="1"/>
    </location>
</feature>
<evidence type="ECO:0000259" key="1">
    <source>
        <dbReference type="Pfam" id="PF00501"/>
    </source>
</evidence>
<feature type="non-terminal residue" evidence="3">
    <location>
        <position position="470"/>
    </location>
</feature>
<feature type="domain" description="Condensation" evidence="2">
    <location>
        <begin position="3"/>
        <end position="286"/>
    </location>
</feature>
<evidence type="ECO:0000313" key="4">
    <source>
        <dbReference type="Proteomes" id="UP001596180"/>
    </source>
</evidence>
<protein>
    <submittedName>
        <fullName evidence="3">Condensation domain-containing protein</fullName>
    </submittedName>
</protein>
<evidence type="ECO:0000259" key="2">
    <source>
        <dbReference type="Pfam" id="PF00668"/>
    </source>
</evidence>
<reference evidence="4" key="1">
    <citation type="journal article" date="2019" name="Int. J. Syst. Evol. Microbiol.">
        <title>The Global Catalogue of Microorganisms (GCM) 10K type strain sequencing project: providing services to taxonomists for standard genome sequencing and annotation.</title>
        <authorList>
            <consortium name="The Broad Institute Genomics Platform"/>
            <consortium name="The Broad Institute Genome Sequencing Center for Infectious Disease"/>
            <person name="Wu L."/>
            <person name="Ma J."/>
        </authorList>
    </citation>
    <scope>NUCLEOTIDE SEQUENCE [LARGE SCALE GENOMIC DNA]</scope>
    <source>
        <strain evidence="4">JCM 10411</strain>
    </source>
</reference>
<dbReference type="InterPro" id="IPR020845">
    <property type="entry name" value="AMP-binding_CS"/>
</dbReference>
<dbReference type="Proteomes" id="UP001596180">
    <property type="component" value="Unassembled WGS sequence"/>
</dbReference>
<comment type="caution">
    <text evidence="3">The sequence shown here is derived from an EMBL/GenBank/DDBJ whole genome shotgun (WGS) entry which is preliminary data.</text>
</comment>
<dbReference type="InterPro" id="IPR001242">
    <property type="entry name" value="Condensation_dom"/>
</dbReference>
<dbReference type="PANTHER" id="PTHR45527">
    <property type="entry name" value="NONRIBOSOMAL PEPTIDE SYNTHETASE"/>
    <property type="match status" value="1"/>
</dbReference>
<evidence type="ECO:0000313" key="3">
    <source>
        <dbReference type="EMBL" id="MFC5855940.1"/>
    </source>
</evidence>
<dbReference type="InterPro" id="IPR000873">
    <property type="entry name" value="AMP-dep_synth/lig_dom"/>
</dbReference>
<dbReference type="RefSeq" id="WP_381369805.1">
    <property type="nucleotide sequence ID" value="NZ_JBHSOA010000082.1"/>
</dbReference>
<dbReference type="Pfam" id="PF00668">
    <property type="entry name" value="Condensation"/>
    <property type="match status" value="1"/>
</dbReference>
<feature type="domain" description="AMP-dependent synthetase/ligase" evidence="1">
    <location>
        <begin position="308"/>
        <end position="469"/>
    </location>
</feature>
<dbReference type="Gene3D" id="3.40.50.980">
    <property type="match status" value="2"/>
</dbReference>
<organism evidence="3 4">
    <name type="scientific">Streptomyces chlorus</name>
    <dbReference type="NCBI Taxonomy" id="887452"/>
    <lineage>
        <taxon>Bacteria</taxon>
        <taxon>Bacillati</taxon>
        <taxon>Actinomycetota</taxon>
        <taxon>Actinomycetes</taxon>
        <taxon>Kitasatosporales</taxon>
        <taxon>Streptomycetaceae</taxon>
        <taxon>Streptomyces</taxon>
    </lineage>
</organism>
<dbReference type="SUPFAM" id="SSF52777">
    <property type="entry name" value="CoA-dependent acyltransferases"/>
    <property type="match status" value="1"/>
</dbReference>
<dbReference type="EMBL" id="JBHSOA010000082">
    <property type="protein sequence ID" value="MFC5855940.1"/>
    <property type="molecule type" value="Genomic_DNA"/>
</dbReference>
<dbReference type="Pfam" id="PF00501">
    <property type="entry name" value="AMP-binding"/>
    <property type="match status" value="1"/>
</dbReference>
<dbReference type="SUPFAM" id="SSF56801">
    <property type="entry name" value="Acetyl-CoA synthetase-like"/>
    <property type="match status" value="1"/>
</dbReference>
<name>A0ABW1E696_9ACTN</name>
<dbReference type="PROSITE" id="PS00455">
    <property type="entry name" value="AMP_BINDING"/>
    <property type="match status" value="1"/>
</dbReference>
<dbReference type="PANTHER" id="PTHR45527:SF1">
    <property type="entry name" value="FATTY ACID SYNTHASE"/>
    <property type="match status" value="1"/>
</dbReference>
<proteinExistence type="predicted"/>
<keyword evidence="4" id="KW-1185">Reference proteome</keyword>
<accession>A0ABW1E696</accession>
<sequence length="470" mass="51256">LSELLVLYRQSGDDRGLPRVRPYRDYLRWLSERDREESERAWRQALEDFAEPTLLTPDRSRTTVVPEQVFAGLDRETTAALNRCAREWGVTLNTVVQAAWGLVLSWTTGRRDVVFGTTVSGRPADLPGVESMVGLFVNTVPVRVTVNPAEPLRDLVERIQREQFLLVEHQYVGLADVQRWAGHGELFDTATVFENYPVDAETLSPPEGSGFRITDAGGHDATHYSLGLAVAPGEELSLRLDHQPDVVGGDEANATMRRLVTTLTRIATTPDRPAGSLDLLDAGERHRVIEEWNDTAAEIRPGEVRDWFQQQAALTPDAVAVADPAGQLTYAQLDARANRLARALLSHGVGPEGHVAVLLPRGVDLVATLLAVWKAGAAYVPIDPEYPAERVDYLVTDSRPTITVTTSDLLGRTPAGTARLVLDDPAVAADLASRSADDVEDRENAVPAGRAAYVIYTSGSTGRPKGVVVE</sequence>